<comment type="caution">
    <text evidence="2">The sequence shown here is derived from an EMBL/GenBank/DDBJ whole genome shotgun (WGS) entry which is preliminary data.</text>
</comment>
<evidence type="ECO:0000313" key="2">
    <source>
        <dbReference type="EMBL" id="CAI3988183.1"/>
    </source>
</evidence>
<dbReference type="OrthoDB" id="3054497at2759"/>
<feature type="compositionally biased region" description="Basic and acidic residues" evidence="1">
    <location>
        <begin position="403"/>
        <end position="415"/>
    </location>
</feature>
<dbReference type="Proteomes" id="UP001152797">
    <property type="component" value="Unassembled WGS sequence"/>
</dbReference>
<name>A0A9P1CBQ5_9DINO</name>
<feature type="non-terminal residue" evidence="2">
    <location>
        <position position="921"/>
    </location>
</feature>
<evidence type="ECO:0000313" key="4">
    <source>
        <dbReference type="Proteomes" id="UP001152797"/>
    </source>
</evidence>
<dbReference type="EMBL" id="CAMXCT030001239">
    <property type="protein sequence ID" value="CAL4775495.1"/>
    <property type="molecule type" value="Genomic_DNA"/>
</dbReference>
<keyword evidence="3" id="KW-0695">RNA-directed DNA polymerase</keyword>
<evidence type="ECO:0000256" key="1">
    <source>
        <dbReference type="SAM" id="MobiDB-lite"/>
    </source>
</evidence>
<dbReference type="EMBL" id="CAMXCT010001239">
    <property type="protein sequence ID" value="CAI3988183.1"/>
    <property type="molecule type" value="Genomic_DNA"/>
</dbReference>
<accession>A0A9P1CBQ5</accession>
<keyword evidence="3" id="KW-0808">Transferase</keyword>
<proteinExistence type="predicted"/>
<dbReference type="EMBL" id="CAMXCT020001239">
    <property type="protein sequence ID" value="CAL1141558.1"/>
    <property type="molecule type" value="Genomic_DNA"/>
</dbReference>
<evidence type="ECO:0000313" key="3">
    <source>
        <dbReference type="EMBL" id="CAL4775495.1"/>
    </source>
</evidence>
<gene>
    <name evidence="2" type="ORF">C1SCF055_LOCUS15395</name>
</gene>
<reference evidence="2" key="1">
    <citation type="submission" date="2022-10" db="EMBL/GenBank/DDBJ databases">
        <authorList>
            <person name="Chen Y."/>
            <person name="Dougan E. K."/>
            <person name="Chan C."/>
            <person name="Rhodes N."/>
            <person name="Thang M."/>
        </authorList>
    </citation>
    <scope>NUCLEOTIDE SEQUENCE</scope>
</reference>
<feature type="compositionally biased region" description="Basic and acidic residues" evidence="1">
    <location>
        <begin position="1"/>
        <end position="12"/>
    </location>
</feature>
<feature type="region of interest" description="Disordered" evidence="1">
    <location>
        <begin position="602"/>
        <end position="661"/>
    </location>
</feature>
<feature type="region of interest" description="Disordered" evidence="1">
    <location>
        <begin position="51"/>
        <end position="88"/>
    </location>
</feature>
<sequence length="921" mass="103305">LAEEKKGLRPEDSDFGLPPAPQYDEWSTWDRDEDFPGAGWSWHRDYDAVPTMERGVGTSPMADSGSPAGTYSRIPQESPAASRRSAGVQPSFFDDDEVNELTFADSFVLGVLRGFRVLQAAGLTPEERRVILSSTRGSLEFDQVTKALQTLWDEQFAGQRAQVHHSNFQETYVAEMDEADSWQWEDAQYAEDWSSWHDPYWDWSESYVAEQPEEPSSADAEDPAIKEAQQAERVAESLALEAQRTWSEAQRATAALRKDRGFGQHPSLPGQKGKGCWICNGPHMAKDCPDRRHPSMMKGKFKGKQSYMSEYDDSVPYFHEDLYAGRVKGKKGKNNHWLEAQAWMKGKGPRPSQQGKGQALRPPVNSYHSEVFFGGLELLSSANEVEKFDEIVETTPGKSQTRPFDHARRVGPDLRDPRMKAKAGYLKMAKSVSPTGSWEHVHNMEAESSLSRDLHAHLNSEEMAQLMATITQRKETQKESEGTVRETGFNFEEIYEPHFDTFELYVSEVLYETEELYVQEIIYETAEFFFQTIFDVHEELFSSDEIYGGSGPFLGNYSDELYGVIGFRSFAGHPGHILPAMKAMEPAESVPSVKNFVPAAAASSPSLPSRSKTTSSAQPPLAEDVPIDEGRDSDYEPSIAPDPVNEYDLKEPEQKKPKREDSYDLKWLEALEAEAEKEITHDDLFTTLDSYEGENFQHDPLLYLVKKLNNAEVSLKNLSAADRVLFERAKAKEVSSFLKHAAVRRCLSDEEVKNAFGSGRILKSRWVLTWKSVPPDEKEEAMKDAMQNDNTVTSACGSKRAKARIVLLGFQHPSLLDRNFKTSAPVISSMGKNMMYMVATLYQWHLEGLDLATAFVQTMPTAADDQLYTFGVPELCKALGVPEGSALRILRNIYGSTTAPRGLWLSLSQKLESLGGIPTLG</sequence>
<keyword evidence="4" id="KW-1185">Reference proteome</keyword>
<protein>
    <submittedName>
        <fullName evidence="3">Reverse transcriptase Ty1/copia-type domain-containing protein</fullName>
    </submittedName>
</protein>
<dbReference type="AlphaFoldDB" id="A0A9P1CBQ5"/>
<feature type="region of interest" description="Disordered" evidence="1">
    <location>
        <begin position="1"/>
        <end position="30"/>
    </location>
</feature>
<dbReference type="GO" id="GO:0003964">
    <property type="term" value="F:RNA-directed DNA polymerase activity"/>
    <property type="evidence" value="ECO:0007669"/>
    <property type="project" value="UniProtKB-KW"/>
</dbReference>
<reference evidence="3 4" key="2">
    <citation type="submission" date="2024-05" db="EMBL/GenBank/DDBJ databases">
        <authorList>
            <person name="Chen Y."/>
            <person name="Shah S."/>
            <person name="Dougan E. K."/>
            <person name="Thang M."/>
            <person name="Chan C."/>
        </authorList>
    </citation>
    <scope>NUCLEOTIDE SEQUENCE [LARGE SCALE GENOMIC DNA]</scope>
</reference>
<feature type="region of interest" description="Disordered" evidence="1">
    <location>
        <begin position="394"/>
        <end position="415"/>
    </location>
</feature>
<feature type="compositionally biased region" description="Basic and acidic residues" evidence="1">
    <location>
        <begin position="647"/>
        <end position="661"/>
    </location>
</feature>
<keyword evidence="3" id="KW-0548">Nucleotidyltransferase</keyword>
<organism evidence="2">
    <name type="scientific">Cladocopium goreaui</name>
    <dbReference type="NCBI Taxonomy" id="2562237"/>
    <lineage>
        <taxon>Eukaryota</taxon>
        <taxon>Sar</taxon>
        <taxon>Alveolata</taxon>
        <taxon>Dinophyceae</taxon>
        <taxon>Suessiales</taxon>
        <taxon>Symbiodiniaceae</taxon>
        <taxon>Cladocopium</taxon>
    </lineage>
</organism>
<feature type="compositionally biased region" description="Low complexity" evidence="1">
    <location>
        <begin position="602"/>
        <end position="617"/>
    </location>
</feature>